<evidence type="ECO:0000256" key="5">
    <source>
        <dbReference type="ARBA" id="ARBA00022917"/>
    </source>
</evidence>
<dbReference type="InterPro" id="IPR002306">
    <property type="entry name" value="Trp-tRNA-ligase"/>
</dbReference>
<name>A0A1F5H2N0_9BACT</name>
<dbReference type="InterPro" id="IPR014729">
    <property type="entry name" value="Rossmann-like_a/b/a_fold"/>
</dbReference>
<dbReference type="GO" id="GO:0005829">
    <property type="term" value="C:cytosol"/>
    <property type="evidence" value="ECO:0007669"/>
    <property type="project" value="TreeGrafter"/>
</dbReference>
<reference evidence="10 11" key="1">
    <citation type="journal article" date="2016" name="Nat. Commun.">
        <title>Thousands of microbial genomes shed light on interconnected biogeochemical processes in an aquifer system.</title>
        <authorList>
            <person name="Anantharaman K."/>
            <person name="Brown C.T."/>
            <person name="Hug L.A."/>
            <person name="Sharon I."/>
            <person name="Castelle C.J."/>
            <person name="Probst A.J."/>
            <person name="Thomas B.C."/>
            <person name="Singh A."/>
            <person name="Wilkins M.J."/>
            <person name="Karaoz U."/>
            <person name="Brodie E.L."/>
            <person name="Williams K.H."/>
            <person name="Hubbard S.S."/>
            <person name="Banfield J.F."/>
        </authorList>
    </citation>
    <scope>NUCLEOTIDE SEQUENCE [LARGE SCALE GENOMIC DNA]</scope>
</reference>
<feature type="short sequence motif" description="'KMSKS' region" evidence="8">
    <location>
        <begin position="194"/>
        <end position="198"/>
    </location>
</feature>
<dbReference type="NCBIfam" id="TIGR00233">
    <property type="entry name" value="trpS"/>
    <property type="match status" value="1"/>
</dbReference>
<dbReference type="AlphaFoldDB" id="A0A1F5H2N0"/>
<evidence type="ECO:0000256" key="4">
    <source>
        <dbReference type="ARBA" id="ARBA00022840"/>
    </source>
</evidence>
<keyword evidence="6 8" id="KW-0030">Aminoacyl-tRNA synthetase</keyword>
<feature type="binding site" evidence="8">
    <location>
        <begin position="20"/>
        <end position="21"/>
    </location>
    <ligand>
        <name>ATP</name>
        <dbReference type="ChEBI" id="CHEBI:30616"/>
    </ligand>
</feature>
<keyword evidence="8" id="KW-0963">Cytoplasm</keyword>
<dbReference type="PANTHER" id="PTHR43766:SF1">
    <property type="entry name" value="TRYPTOPHAN--TRNA LIGASE, MITOCHONDRIAL"/>
    <property type="match status" value="1"/>
</dbReference>
<dbReference type="InterPro" id="IPR024109">
    <property type="entry name" value="Trp-tRNA-ligase_bac-type"/>
</dbReference>
<dbReference type="GO" id="GO:0004830">
    <property type="term" value="F:tryptophan-tRNA ligase activity"/>
    <property type="evidence" value="ECO:0007669"/>
    <property type="project" value="UniProtKB-UniRule"/>
</dbReference>
<dbReference type="GO" id="GO:0005524">
    <property type="term" value="F:ATP binding"/>
    <property type="evidence" value="ECO:0007669"/>
    <property type="project" value="UniProtKB-UniRule"/>
</dbReference>
<dbReference type="PRINTS" id="PR01039">
    <property type="entry name" value="TRNASYNTHTRP"/>
</dbReference>
<evidence type="ECO:0000313" key="10">
    <source>
        <dbReference type="EMBL" id="OGD98406.1"/>
    </source>
</evidence>
<comment type="catalytic activity">
    <reaction evidence="7 8">
        <text>tRNA(Trp) + L-tryptophan + ATP = L-tryptophyl-tRNA(Trp) + AMP + diphosphate + H(+)</text>
        <dbReference type="Rhea" id="RHEA:24080"/>
        <dbReference type="Rhea" id="RHEA-COMP:9671"/>
        <dbReference type="Rhea" id="RHEA-COMP:9705"/>
        <dbReference type="ChEBI" id="CHEBI:15378"/>
        <dbReference type="ChEBI" id="CHEBI:30616"/>
        <dbReference type="ChEBI" id="CHEBI:33019"/>
        <dbReference type="ChEBI" id="CHEBI:57912"/>
        <dbReference type="ChEBI" id="CHEBI:78442"/>
        <dbReference type="ChEBI" id="CHEBI:78535"/>
        <dbReference type="ChEBI" id="CHEBI:456215"/>
        <dbReference type="EC" id="6.1.1.2"/>
    </reaction>
</comment>
<gene>
    <name evidence="8" type="primary">trpS</name>
    <name evidence="10" type="ORF">A3B54_03655</name>
</gene>
<feature type="binding site" evidence="8">
    <location>
        <begin position="11"/>
        <end position="13"/>
    </location>
    <ligand>
        <name>ATP</name>
        <dbReference type="ChEBI" id="CHEBI:30616"/>
    </ligand>
</feature>
<evidence type="ECO:0000313" key="11">
    <source>
        <dbReference type="Proteomes" id="UP000177039"/>
    </source>
</evidence>
<dbReference type="PANTHER" id="PTHR43766">
    <property type="entry name" value="TRYPTOPHAN--TRNA LIGASE, MITOCHONDRIAL"/>
    <property type="match status" value="1"/>
</dbReference>
<dbReference type="CDD" id="cd00806">
    <property type="entry name" value="TrpRS_core"/>
    <property type="match status" value="1"/>
</dbReference>
<evidence type="ECO:0000256" key="6">
    <source>
        <dbReference type="ARBA" id="ARBA00023146"/>
    </source>
</evidence>
<dbReference type="Pfam" id="PF00579">
    <property type="entry name" value="tRNA-synt_1b"/>
    <property type="match status" value="1"/>
</dbReference>
<dbReference type="HAMAP" id="MF_00140_B">
    <property type="entry name" value="Trp_tRNA_synth_B"/>
    <property type="match status" value="1"/>
</dbReference>
<evidence type="ECO:0000256" key="3">
    <source>
        <dbReference type="ARBA" id="ARBA00022741"/>
    </source>
</evidence>
<comment type="similarity">
    <text evidence="1 8 9">Belongs to the class-I aminoacyl-tRNA synthetase family.</text>
</comment>
<dbReference type="InterPro" id="IPR002305">
    <property type="entry name" value="aa-tRNA-synth_Ic"/>
</dbReference>
<dbReference type="InterPro" id="IPR050203">
    <property type="entry name" value="Trp-tRNA_synthetase"/>
</dbReference>
<evidence type="ECO:0000256" key="9">
    <source>
        <dbReference type="RuleBase" id="RU363036"/>
    </source>
</evidence>
<comment type="subcellular location">
    <subcellularLocation>
        <location evidence="8">Cytoplasm</location>
    </subcellularLocation>
</comment>
<feature type="binding site" evidence="8">
    <location>
        <position position="186"/>
    </location>
    <ligand>
        <name>ATP</name>
        <dbReference type="ChEBI" id="CHEBI:30616"/>
    </ligand>
</feature>
<dbReference type="EC" id="6.1.1.2" evidence="8"/>
<dbReference type="SUPFAM" id="SSF52374">
    <property type="entry name" value="Nucleotidylyl transferase"/>
    <property type="match status" value="1"/>
</dbReference>
<feature type="binding site" evidence="8">
    <location>
        <begin position="148"/>
        <end position="150"/>
    </location>
    <ligand>
        <name>ATP</name>
        <dbReference type="ChEBI" id="CHEBI:30616"/>
    </ligand>
</feature>
<dbReference type="Gene3D" id="1.10.240.10">
    <property type="entry name" value="Tyrosyl-Transfer RNA Synthetase"/>
    <property type="match status" value="1"/>
</dbReference>
<comment type="caution">
    <text evidence="10">The sequence shown here is derived from an EMBL/GenBank/DDBJ whole genome shotgun (WGS) entry which is preliminary data.</text>
</comment>
<keyword evidence="4 8" id="KW-0067">ATP-binding</keyword>
<proteinExistence type="inferred from homology"/>
<accession>A0A1F5H2N0</accession>
<keyword evidence="2 8" id="KW-0436">Ligase</keyword>
<dbReference type="EMBL" id="MFBT01000037">
    <property type="protein sequence ID" value="OGD98406.1"/>
    <property type="molecule type" value="Genomic_DNA"/>
</dbReference>
<dbReference type="Gene3D" id="3.40.50.620">
    <property type="entry name" value="HUPs"/>
    <property type="match status" value="1"/>
</dbReference>
<feature type="binding site" evidence="8">
    <location>
        <begin position="194"/>
        <end position="198"/>
    </location>
    <ligand>
        <name>ATP</name>
        <dbReference type="ChEBI" id="CHEBI:30616"/>
    </ligand>
</feature>
<comment type="subunit">
    <text evidence="8">Homodimer.</text>
</comment>
<evidence type="ECO:0000256" key="8">
    <source>
        <dbReference type="HAMAP-Rule" id="MF_00140"/>
    </source>
</evidence>
<comment type="caution">
    <text evidence="8">Lacks conserved residue(s) required for the propagation of feature annotation.</text>
</comment>
<dbReference type="Proteomes" id="UP000177039">
    <property type="component" value="Unassembled WGS sequence"/>
</dbReference>
<sequence>MTRKRILTGDRPTYDSFHLGNYVGSLRNRVKLQDEYEMFIPIVDLHALTTYFDKTKQIEGNIRGLMLGYLSVGLDPEKVTFFIQSKVPEVLELAYFLSVLTPRPLIARQPALKEKLDQGFQDTVGLFYYPVLMAADILLVRANLVPVGKDQKAHVEYARDIAVKFNNTYGEVFPIPEPLIGEVPTLPGTDGQAKMGKSSGNAIFLTDSAEEVRKKVMGMYTDPARIHGDEPGDVENNPVFIYLDAFASQAGNKRHVTRTEQYKERYRKGTVKDVEVKEFLVEVLEEFLEPIRQRRTEFEKQPELINKILKEGTAKARKEAQQTLDLVRKAMKMEYF</sequence>
<evidence type="ECO:0000256" key="7">
    <source>
        <dbReference type="ARBA" id="ARBA00049929"/>
    </source>
</evidence>
<dbReference type="GO" id="GO:0006436">
    <property type="term" value="P:tryptophanyl-tRNA aminoacylation"/>
    <property type="evidence" value="ECO:0007669"/>
    <property type="project" value="UniProtKB-UniRule"/>
</dbReference>
<protein>
    <recommendedName>
        <fullName evidence="8">Tryptophan--tRNA ligase</fullName>
        <ecNumber evidence="8">6.1.1.2</ecNumber>
    </recommendedName>
    <alternativeName>
        <fullName evidence="8">Tryptophanyl-tRNA synthetase</fullName>
        <shortName evidence="8">TrpRS</shortName>
    </alternativeName>
</protein>
<feature type="binding site" evidence="8">
    <location>
        <position position="136"/>
    </location>
    <ligand>
        <name>L-tryptophan</name>
        <dbReference type="ChEBI" id="CHEBI:57912"/>
    </ligand>
</feature>
<comment type="function">
    <text evidence="8">Catalyzes the attachment of tryptophan to tRNA(Trp).</text>
</comment>
<keyword evidence="3 8" id="KW-0547">Nucleotide-binding</keyword>
<organism evidence="10 11">
    <name type="scientific">Candidatus Curtissbacteria bacterium RIFCSPLOWO2_01_FULL_42_50</name>
    <dbReference type="NCBI Taxonomy" id="1797730"/>
    <lineage>
        <taxon>Bacteria</taxon>
        <taxon>Candidatus Curtissiibacteriota</taxon>
    </lineage>
</organism>
<evidence type="ECO:0000256" key="2">
    <source>
        <dbReference type="ARBA" id="ARBA00022598"/>
    </source>
</evidence>
<keyword evidence="5 8" id="KW-0648">Protein biosynthesis</keyword>
<dbReference type="FunFam" id="1.10.240.10:FF:000005">
    <property type="entry name" value="Tryptophan--tRNA ligase"/>
    <property type="match status" value="1"/>
</dbReference>
<evidence type="ECO:0000256" key="1">
    <source>
        <dbReference type="ARBA" id="ARBA00005594"/>
    </source>
</evidence>